<feature type="region of interest" description="Disordered" evidence="1">
    <location>
        <begin position="1"/>
        <end position="40"/>
    </location>
</feature>
<evidence type="ECO:0000313" key="2">
    <source>
        <dbReference type="EMBL" id="GFO39550.1"/>
    </source>
</evidence>
<evidence type="ECO:0000256" key="1">
    <source>
        <dbReference type="SAM" id="MobiDB-lite"/>
    </source>
</evidence>
<reference evidence="2 3" key="1">
    <citation type="journal article" date="2021" name="Elife">
        <title>Chloroplast acquisition without the gene transfer in kleptoplastic sea slugs, Plakobranchus ocellatus.</title>
        <authorList>
            <person name="Maeda T."/>
            <person name="Takahashi S."/>
            <person name="Yoshida T."/>
            <person name="Shimamura S."/>
            <person name="Takaki Y."/>
            <person name="Nagai Y."/>
            <person name="Toyoda A."/>
            <person name="Suzuki Y."/>
            <person name="Arimoto A."/>
            <person name="Ishii H."/>
            <person name="Satoh N."/>
            <person name="Nishiyama T."/>
            <person name="Hasebe M."/>
            <person name="Maruyama T."/>
            <person name="Minagawa J."/>
            <person name="Obokata J."/>
            <person name="Shigenobu S."/>
        </authorList>
    </citation>
    <scope>NUCLEOTIDE SEQUENCE [LARGE SCALE GENOMIC DNA]</scope>
</reference>
<gene>
    <name evidence="2" type="ORF">PoB_006605500</name>
</gene>
<evidence type="ECO:0000313" key="3">
    <source>
        <dbReference type="Proteomes" id="UP000735302"/>
    </source>
</evidence>
<dbReference type="AlphaFoldDB" id="A0AAV4D5X7"/>
<name>A0AAV4D5X7_9GAST</name>
<proteinExistence type="predicted"/>
<dbReference type="Proteomes" id="UP000735302">
    <property type="component" value="Unassembled WGS sequence"/>
</dbReference>
<accession>A0AAV4D5X7</accession>
<feature type="compositionally biased region" description="Basic and acidic residues" evidence="1">
    <location>
        <begin position="1"/>
        <end position="18"/>
    </location>
</feature>
<dbReference type="EMBL" id="BLXT01007498">
    <property type="protein sequence ID" value="GFO39550.1"/>
    <property type="molecule type" value="Genomic_DNA"/>
</dbReference>
<sequence length="89" mass="9773">MEDEVMKNIPWKRREEKNQQQAGDEDLSSGGCEGSQEPPSFHELLLEFSIPVSSPVATASTSTAACTSKGYNLSEVSSAKRKELLKIKE</sequence>
<comment type="caution">
    <text evidence="2">The sequence shown here is derived from an EMBL/GenBank/DDBJ whole genome shotgun (WGS) entry which is preliminary data.</text>
</comment>
<protein>
    <submittedName>
        <fullName evidence="2">Uncharacterized protein</fullName>
    </submittedName>
</protein>
<organism evidence="2 3">
    <name type="scientific">Plakobranchus ocellatus</name>
    <dbReference type="NCBI Taxonomy" id="259542"/>
    <lineage>
        <taxon>Eukaryota</taxon>
        <taxon>Metazoa</taxon>
        <taxon>Spiralia</taxon>
        <taxon>Lophotrochozoa</taxon>
        <taxon>Mollusca</taxon>
        <taxon>Gastropoda</taxon>
        <taxon>Heterobranchia</taxon>
        <taxon>Euthyneura</taxon>
        <taxon>Panpulmonata</taxon>
        <taxon>Sacoglossa</taxon>
        <taxon>Placobranchoidea</taxon>
        <taxon>Plakobranchidae</taxon>
        <taxon>Plakobranchus</taxon>
    </lineage>
</organism>
<keyword evidence="3" id="KW-1185">Reference proteome</keyword>